<keyword evidence="4" id="KW-0804">Transcription</keyword>
<dbReference type="EMBL" id="CP000712">
    <property type="protein sequence ID" value="ABQ79819.1"/>
    <property type="molecule type" value="Genomic_DNA"/>
</dbReference>
<organism evidence="6">
    <name type="scientific">Pseudomonas putida (strain ATCC 700007 / DSM 6899 / JCM 31910 / BCRC 17059 / LMG 24140 / F1)</name>
    <dbReference type="NCBI Taxonomy" id="351746"/>
    <lineage>
        <taxon>Bacteria</taxon>
        <taxon>Pseudomonadati</taxon>
        <taxon>Pseudomonadota</taxon>
        <taxon>Gammaproteobacteria</taxon>
        <taxon>Pseudomonadales</taxon>
        <taxon>Pseudomonadaceae</taxon>
        <taxon>Pseudomonas</taxon>
    </lineage>
</organism>
<keyword evidence="2" id="KW-0805">Transcription regulation</keyword>
<dbReference type="PRINTS" id="PR00039">
    <property type="entry name" value="HTHLYSR"/>
</dbReference>
<dbReference type="PANTHER" id="PTHR30118">
    <property type="entry name" value="HTH-TYPE TRANSCRIPTIONAL REGULATOR LEUO-RELATED"/>
    <property type="match status" value="1"/>
</dbReference>
<evidence type="ECO:0000256" key="3">
    <source>
        <dbReference type="ARBA" id="ARBA00023125"/>
    </source>
</evidence>
<name>A5W6Q9_PSEP1</name>
<dbReference type="InterPro" id="IPR000847">
    <property type="entry name" value="LysR_HTH_N"/>
</dbReference>
<dbReference type="Gene3D" id="3.40.190.10">
    <property type="entry name" value="Periplasmic binding protein-like II"/>
    <property type="match status" value="2"/>
</dbReference>
<dbReference type="PROSITE" id="PS50931">
    <property type="entry name" value="HTH_LYSR"/>
    <property type="match status" value="1"/>
</dbReference>
<dbReference type="SUPFAM" id="SSF53850">
    <property type="entry name" value="Periplasmic binding protein-like II"/>
    <property type="match status" value="1"/>
</dbReference>
<accession>A5W6Q9</accession>
<evidence type="ECO:0000256" key="2">
    <source>
        <dbReference type="ARBA" id="ARBA00023015"/>
    </source>
</evidence>
<protein>
    <submittedName>
        <fullName evidence="6">Transcriptional regulator, LysR family</fullName>
    </submittedName>
</protein>
<dbReference type="InterPro" id="IPR036388">
    <property type="entry name" value="WH-like_DNA-bd_sf"/>
</dbReference>
<dbReference type="Gene3D" id="1.10.10.10">
    <property type="entry name" value="Winged helix-like DNA-binding domain superfamily/Winged helix DNA-binding domain"/>
    <property type="match status" value="1"/>
</dbReference>
<keyword evidence="3" id="KW-0238">DNA-binding</keyword>
<dbReference type="GO" id="GO:0003677">
    <property type="term" value="F:DNA binding"/>
    <property type="evidence" value="ECO:0007669"/>
    <property type="project" value="UniProtKB-KW"/>
</dbReference>
<dbReference type="Pfam" id="PF00126">
    <property type="entry name" value="HTH_1"/>
    <property type="match status" value="1"/>
</dbReference>
<dbReference type="InterPro" id="IPR036390">
    <property type="entry name" value="WH_DNA-bd_sf"/>
</dbReference>
<dbReference type="KEGG" id="ppf:Pput_3695"/>
<evidence type="ECO:0000259" key="5">
    <source>
        <dbReference type="PROSITE" id="PS50931"/>
    </source>
</evidence>
<dbReference type="Pfam" id="PF03466">
    <property type="entry name" value="LysR_substrate"/>
    <property type="match status" value="1"/>
</dbReference>
<feature type="domain" description="HTH lysR-type" evidence="5">
    <location>
        <begin position="31"/>
        <end position="88"/>
    </location>
</feature>
<dbReference type="SUPFAM" id="SSF46785">
    <property type="entry name" value="Winged helix' DNA-binding domain"/>
    <property type="match status" value="1"/>
</dbReference>
<dbReference type="HOGENOM" id="CLU_039613_39_0_6"/>
<dbReference type="PANTHER" id="PTHR30118:SF15">
    <property type="entry name" value="TRANSCRIPTIONAL REGULATORY PROTEIN"/>
    <property type="match status" value="1"/>
</dbReference>
<sequence length="326" mass="37028">MRTVITLSRPKVFLKFPFRMPYIFGMNISNFDLNLLRVFDMLLREQNVSRAAERLALTQPTVSNALARLRDQLGDPLLVRVGRRMRPTPRALALEGPIRAALQQIEQTLGTGDGFEPQRSHRQLRIALTDFVEQLCMPPLLARLELLAPNVRIDVVHLAPNLPAEALDRGDLDLVLGRFDEVPARFTRHPWRRETLQIALRQQHPHLVPGQALDLDAFLGLRHIWVHGGQTRGMVDQWLAEQGLTRQIAYTTPNYLQAAHLAAATDMCVVLPRQLAQQFAHLLPLAVYELPFALEPFELEVVHLSHRQHDPALAWLVEQILTLPPA</sequence>
<proteinExistence type="inferred from homology"/>
<dbReference type="InterPro" id="IPR005119">
    <property type="entry name" value="LysR_subst-bd"/>
</dbReference>
<evidence type="ECO:0000256" key="4">
    <source>
        <dbReference type="ARBA" id="ARBA00023163"/>
    </source>
</evidence>
<evidence type="ECO:0000313" key="6">
    <source>
        <dbReference type="EMBL" id="ABQ79819.1"/>
    </source>
</evidence>
<evidence type="ECO:0000256" key="1">
    <source>
        <dbReference type="ARBA" id="ARBA00009437"/>
    </source>
</evidence>
<dbReference type="InterPro" id="IPR050389">
    <property type="entry name" value="LysR-type_TF"/>
</dbReference>
<dbReference type="eggNOG" id="COG0583">
    <property type="taxonomic scope" value="Bacteria"/>
</dbReference>
<dbReference type="AlphaFoldDB" id="A5W6Q9"/>
<dbReference type="GO" id="GO:0003700">
    <property type="term" value="F:DNA-binding transcription factor activity"/>
    <property type="evidence" value="ECO:0007669"/>
    <property type="project" value="InterPro"/>
</dbReference>
<gene>
    <name evidence="6" type="ordered locus">Pput_3695</name>
</gene>
<reference evidence="6" key="1">
    <citation type="submission" date="2007-05" db="EMBL/GenBank/DDBJ databases">
        <title>Complete sequence of Pseudomonas putida F1.</title>
        <authorList>
            <consortium name="US DOE Joint Genome Institute"/>
            <person name="Copeland A."/>
            <person name="Lucas S."/>
            <person name="Lapidus A."/>
            <person name="Barry K."/>
            <person name="Detter J.C."/>
            <person name="Glavina del Rio T."/>
            <person name="Hammon N."/>
            <person name="Israni S."/>
            <person name="Dalin E."/>
            <person name="Tice H."/>
            <person name="Pitluck S."/>
            <person name="Chain P."/>
            <person name="Malfatti S."/>
            <person name="Shin M."/>
            <person name="Vergez L."/>
            <person name="Schmutz J."/>
            <person name="Larimer F."/>
            <person name="Land M."/>
            <person name="Hauser L."/>
            <person name="Kyrpides N."/>
            <person name="Lykidis A."/>
            <person name="Parales R."/>
            <person name="Richardson P."/>
        </authorList>
    </citation>
    <scope>NUCLEOTIDE SEQUENCE [LARGE SCALE GENOMIC DNA]</scope>
    <source>
        <strain evidence="6">F1</strain>
    </source>
</reference>
<comment type="similarity">
    <text evidence="1">Belongs to the LysR transcriptional regulatory family.</text>
</comment>